<dbReference type="AlphaFoldDB" id="A0A0A9HJ61"/>
<evidence type="ECO:0000313" key="2">
    <source>
        <dbReference type="EMBL" id="JAE32933.1"/>
    </source>
</evidence>
<name>A0A0A9HJ61_ARUDO</name>
<dbReference type="EMBL" id="GBRH01164963">
    <property type="protein sequence ID" value="JAE32933.1"/>
    <property type="molecule type" value="Transcribed_RNA"/>
</dbReference>
<feature type="region of interest" description="Disordered" evidence="1">
    <location>
        <begin position="1"/>
        <end position="27"/>
    </location>
</feature>
<protein>
    <submittedName>
        <fullName evidence="2">Uncharacterized protein</fullName>
    </submittedName>
</protein>
<accession>A0A0A9HJ61</accession>
<reference evidence="2" key="1">
    <citation type="submission" date="2014-09" db="EMBL/GenBank/DDBJ databases">
        <authorList>
            <person name="Magalhaes I.L.F."/>
            <person name="Oliveira U."/>
            <person name="Santos F.R."/>
            <person name="Vidigal T.H.D.A."/>
            <person name="Brescovit A.D."/>
            <person name="Santos A.J."/>
        </authorList>
    </citation>
    <scope>NUCLEOTIDE SEQUENCE</scope>
    <source>
        <tissue evidence="2">Shoot tissue taken approximately 20 cm above the soil surface</tissue>
    </source>
</reference>
<reference evidence="2" key="2">
    <citation type="journal article" date="2015" name="Data Brief">
        <title>Shoot transcriptome of the giant reed, Arundo donax.</title>
        <authorList>
            <person name="Barrero R.A."/>
            <person name="Guerrero F.D."/>
            <person name="Moolhuijzen P."/>
            <person name="Goolsby J.A."/>
            <person name="Tidwell J."/>
            <person name="Bellgard S.E."/>
            <person name="Bellgard M.I."/>
        </authorList>
    </citation>
    <scope>NUCLEOTIDE SEQUENCE</scope>
    <source>
        <tissue evidence="2">Shoot tissue taken approximately 20 cm above the soil surface</tissue>
    </source>
</reference>
<organism evidence="2">
    <name type="scientific">Arundo donax</name>
    <name type="common">Giant reed</name>
    <name type="synonym">Donax arundinaceus</name>
    <dbReference type="NCBI Taxonomy" id="35708"/>
    <lineage>
        <taxon>Eukaryota</taxon>
        <taxon>Viridiplantae</taxon>
        <taxon>Streptophyta</taxon>
        <taxon>Embryophyta</taxon>
        <taxon>Tracheophyta</taxon>
        <taxon>Spermatophyta</taxon>
        <taxon>Magnoliopsida</taxon>
        <taxon>Liliopsida</taxon>
        <taxon>Poales</taxon>
        <taxon>Poaceae</taxon>
        <taxon>PACMAD clade</taxon>
        <taxon>Arundinoideae</taxon>
        <taxon>Arundineae</taxon>
        <taxon>Arundo</taxon>
    </lineage>
</organism>
<sequence length="27" mass="2950">MHISPRGTLDKASYPISGTDSRRTSIC</sequence>
<evidence type="ECO:0000256" key="1">
    <source>
        <dbReference type="SAM" id="MobiDB-lite"/>
    </source>
</evidence>
<proteinExistence type="predicted"/>